<keyword evidence="1" id="KW-0346">Stress response</keyword>
<dbReference type="SUPFAM" id="SSF49764">
    <property type="entry name" value="HSP20-like chaperones"/>
    <property type="match status" value="1"/>
</dbReference>
<evidence type="ECO:0000313" key="3">
    <source>
        <dbReference type="EMBL" id="EEF41876.1"/>
    </source>
</evidence>
<keyword evidence="4" id="KW-1185">Reference proteome</keyword>
<dbReference type="STRING" id="3988.B9S394"/>
<dbReference type="PANTHER" id="PTHR11527">
    <property type="entry name" value="HEAT-SHOCK PROTEIN 20 FAMILY MEMBER"/>
    <property type="match status" value="1"/>
</dbReference>
<dbReference type="InParanoid" id="B9S394"/>
<dbReference type="Pfam" id="PF00011">
    <property type="entry name" value="HSP20"/>
    <property type="match status" value="1"/>
</dbReference>
<dbReference type="InterPro" id="IPR002068">
    <property type="entry name" value="A-crystallin/Hsp20_dom"/>
</dbReference>
<protein>
    <submittedName>
        <fullName evidence="3">Heat-shock protein, putative</fullName>
    </submittedName>
</protein>
<evidence type="ECO:0000259" key="2">
    <source>
        <dbReference type="Pfam" id="PF00011"/>
    </source>
</evidence>
<accession>B9S394</accession>
<name>B9S394_RICCO</name>
<dbReference type="InterPro" id="IPR031107">
    <property type="entry name" value="Small_HSP"/>
</dbReference>
<reference evidence="4" key="1">
    <citation type="journal article" date="2010" name="Nat. Biotechnol.">
        <title>Draft genome sequence of the oilseed species Ricinus communis.</title>
        <authorList>
            <person name="Chan A.P."/>
            <person name="Crabtree J."/>
            <person name="Zhao Q."/>
            <person name="Lorenzi H."/>
            <person name="Orvis J."/>
            <person name="Puiu D."/>
            <person name="Melake-Berhan A."/>
            <person name="Jones K.M."/>
            <person name="Redman J."/>
            <person name="Chen G."/>
            <person name="Cahoon E.B."/>
            <person name="Gedil M."/>
            <person name="Stanke M."/>
            <person name="Haas B.J."/>
            <person name="Wortman J.R."/>
            <person name="Fraser-Liggett C.M."/>
            <person name="Ravel J."/>
            <person name="Rabinowicz P.D."/>
        </authorList>
    </citation>
    <scope>NUCLEOTIDE SEQUENCE [LARGE SCALE GENOMIC DNA]</scope>
    <source>
        <strain evidence="4">cv. Hale</strain>
    </source>
</reference>
<evidence type="ECO:0000313" key="4">
    <source>
        <dbReference type="Proteomes" id="UP000008311"/>
    </source>
</evidence>
<proteinExistence type="predicted"/>
<sequence>MLKIIIKDKRNYWCNITKLRDIKIFNLLFIIKPRKDDRVLQSSGQKNVEKEDKNDTWHRVERSHGRFLRKFRLPENAKMGQVKV</sequence>
<dbReference type="AlphaFoldDB" id="B9S394"/>
<gene>
    <name evidence="3" type="ORF">RCOM_0731680</name>
</gene>
<feature type="domain" description="SHSP" evidence="2">
    <location>
        <begin position="35"/>
        <end position="83"/>
    </location>
</feature>
<dbReference type="Proteomes" id="UP000008311">
    <property type="component" value="Unassembled WGS sequence"/>
</dbReference>
<dbReference type="EMBL" id="EQ973857">
    <property type="protein sequence ID" value="EEF41876.1"/>
    <property type="molecule type" value="Genomic_DNA"/>
</dbReference>
<organism evidence="3 4">
    <name type="scientific">Ricinus communis</name>
    <name type="common">Castor bean</name>
    <dbReference type="NCBI Taxonomy" id="3988"/>
    <lineage>
        <taxon>Eukaryota</taxon>
        <taxon>Viridiplantae</taxon>
        <taxon>Streptophyta</taxon>
        <taxon>Embryophyta</taxon>
        <taxon>Tracheophyta</taxon>
        <taxon>Spermatophyta</taxon>
        <taxon>Magnoliopsida</taxon>
        <taxon>eudicotyledons</taxon>
        <taxon>Gunneridae</taxon>
        <taxon>Pentapetalae</taxon>
        <taxon>rosids</taxon>
        <taxon>fabids</taxon>
        <taxon>Malpighiales</taxon>
        <taxon>Euphorbiaceae</taxon>
        <taxon>Acalyphoideae</taxon>
        <taxon>Acalypheae</taxon>
        <taxon>Ricinus</taxon>
    </lineage>
</organism>
<dbReference type="InterPro" id="IPR008978">
    <property type="entry name" value="HSP20-like_chaperone"/>
</dbReference>
<evidence type="ECO:0000256" key="1">
    <source>
        <dbReference type="ARBA" id="ARBA00023016"/>
    </source>
</evidence>
<dbReference type="Gene3D" id="2.60.40.790">
    <property type="match status" value="1"/>
</dbReference>
<dbReference type="eggNOG" id="KOG0710">
    <property type="taxonomic scope" value="Eukaryota"/>
</dbReference>